<accession>A0A1F7ZI88</accession>
<comment type="caution">
    <text evidence="1">The sequence shown here is derived from an EMBL/GenBank/DDBJ whole genome shotgun (WGS) entry which is preliminary data.</text>
</comment>
<dbReference type="AlphaFoldDB" id="A0A1F7ZI88"/>
<keyword evidence="2" id="KW-1185">Reference proteome</keyword>
<evidence type="ECO:0000313" key="1">
    <source>
        <dbReference type="EMBL" id="OGM39172.1"/>
    </source>
</evidence>
<dbReference type="EMBL" id="LYCR01000259">
    <property type="protein sequence ID" value="OGM39172.1"/>
    <property type="molecule type" value="Genomic_DNA"/>
</dbReference>
<name>A0A1F7ZI88_9EURO</name>
<dbReference type="GeneID" id="34455615"/>
<sequence length="167" mass="18860">MSTVRIGEEDKRLSSVTLALKVCPQEVVAVALARVASTTTTVSASRFSNILIIQPQSAIDQDDIRPYSPRICCLCQTDRVHVHASFDRETVSPQTIQMLLFQFRHILTLPRRSPDVTVSRLQSIRPEEAEQLNCWNADVDIRREQLLANRHTDERCCQTRSSPAICA</sequence>
<proteinExistence type="predicted"/>
<protein>
    <submittedName>
        <fullName evidence="1">Uncharacterized protein</fullName>
    </submittedName>
</protein>
<reference evidence="1 2" key="1">
    <citation type="journal article" date="2016" name="Genome Biol. Evol.">
        <title>Draft genome sequence of an aflatoxigenic Aspergillus species, A. bombycis.</title>
        <authorList>
            <person name="Moore G.G."/>
            <person name="Mack B.M."/>
            <person name="Beltz S.B."/>
            <person name="Gilbert M.K."/>
        </authorList>
    </citation>
    <scope>NUCLEOTIDE SEQUENCE [LARGE SCALE GENOMIC DNA]</scope>
    <source>
        <strain evidence="2">NRRL 26010</strain>
    </source>
</reference>
<gene>
    <name evidence="1" type="ORF">ABOM_012226</name>
</gene>
<dbReference type="RefSeq" id="XP_022382890.1">
    <property type="nucleotide sequence ID" value="XM_022539353.1"/>
</dbReference>
<organism evidence="1 2">
    <name type="scientific">Aspergillus bombycis</name>
    <dbReference type="NCBI Taxonomy" id="109264"/>
    <lineage>
        <taxon>Eukaryota</taxon>
        <taxon>Fungi</taxon>
        <taxon>Dikarya</taxon>
        <taxon>Ascomycota</taxon>
        <taxon>Pezizomycotina</taxon>
        <taxon>Eurotiomycetes</taxon>
        <taxon>Eurotiomycetidae</taxon>
        <taxon>Eurotiales</taxon>
        <taxon>Aspergillaceae</taxon>
        <taxon>Aspergillus</taxon>
    </lineage>
</organism>
<evidence type="ECO:0000313" key="2">
    <source>
        <dbReference type="Proteomes" id="UP000179179"/>
    </source>
</evidence>
<dbReference type="Proteomes" id="UP000179179">
    <property type="component" value="Unassembled WGS sequence"/>
</dbReference>
<dbReference type="STRING" id="109264.A0A1F7ZI88"/>